<accession>A0A0N4Y5P3</accession>
<reference evidence="2 3" key="2">
    <citation type="submission" date="2018-11" db="EMBL/GenBank/DDBJ databases">
        <authorList>
            <consortium name="Pathogen Informatics"/>
        </authorList>
    </citation>
    <scope>NUCLEOTIDE SEQUENCE [LARGE SCALE GENOMIC DNA]</scope>
</reference>
<protein>
    <submittedName>
        <fullName evidence="4">SCP domain-containing protein</fullName>
    </submittedName>
</protein>
<feature type="chain" id="PRO_5043125453" evidence="1">
    <location>
        <begin position="27"/>
        <end position="246"/>
    </location>
</feature>
<evidence type="ECO:0000313" key="4">
    <source>
        <dbReference type="WBParaSite" id="NBR_0001133701-mRNA-1"/>
    </source>
</evidence>
<sequence>MNKLQVLHIISIVLSVTVMISPAVTSGPVCVRIGSTTSTPSPTKPAPSRIPEEGKCFVQPAWINQLFTRHHNGTGLRMNCDYVQQAFWIGHFFMQNWKHSIDKKSWCLIEYHENTWNWFNEHLIDDYLTQYFDDKIKKMAETYPNTEYGCTTMYVWRYFNEWHVEDYLKAYFPEKIKSIAKTYPGTQYGCTAMYNNIVDNQPSSYLRGAKISSYNNYAKHKKATFFDKISSYYDYAKHKEATFIAS</sequence>
<dbReference type="AlphaFoldDB" id="A0A0N4Y5P3"/>
<evidence type="ECO:0000256" key="1">
    <source>
        <dbReference type="SAM" id="SignalP"/>
    </source>
</evidence>
<organism evidence="4">
    <name type="scientific">Nippostrongylus brasiliensis</name>
    <name type="common">Rat hookworm</name>
    <dbReference type="NCBI Taxonomy" id="27835"/>
    <lineage>
        <taxon>Eukaryota</taxon>
        <taxon>Metazoa</taxon>
        <taxon>Ecdysozoa</taxon>
        <taxon>Nematoda</taxon>
        <taxon>Chromadorea</taxon>
        <taxon>Rhabditida</taxon>
        <taxon>Rhabditina</taxon>
        <taxon>Rhabditomorpha</taxon>
        <taxon>Strongyloidea</taxon>
        <taxon>Heligmosomidae</taxon>
        <taxon>Nippostrongylus</taxon>
    </lineage>
</organism>
<evidence type="ECO:0000313" key="2">
    <source>
        <dbReference type="EMBL" id="VDL74927.1"/>
    </source>
</evidence>
<gene>
    <name evidence="2" type="ORF">NBR_LOCUS11338</name>
</gene>
<name>A0A0N4Y5P3_NIPBR</name>
<keyword evidence="1" id="KW-0732">Signal</keyword>
<dbReference type="EMBL" id="UYSL01020503">
    <property type="protein sequence ID" value="VDL74927.1"/>
    <property type="molecule type" value="Genomic_DNA"/>
</dbReference>
<evidence type="ECO:0000313" key="3">
    <source>
        <dbReference type="Proteomes" id="UP000271162"/>
    </source>
</evidence>
<dbReference type="WBParaSite" id="NBR_0001133701-mRNA-1">
    <property type="protein sequence ID" value="NBR_0001133701-mRNA-1"/>
    <property type="gene ID" value="NBR_0001133701"/>
</dbReference>
<keyword evidence="3" id="KW-1185">Reference proteome</keyword>
<proteinExistence type="predicted"/>
<dbReference type="Proteomes" id="UP000271162">
    <property type="component" value="Unassembled WGS sequence"/>
</dbReference>
<reference evidence="4" key="1">
    <citation type="submission" date="2017-02" db="UniProtKB">
        <authorList>
            <consortium name="WormBaseParasite"/>
        </authorList>
    </citation>
    <scope>IDENTIFICATION</scope>
</reference>
<feature type="signal peptide" evidence="1">
    <location>
        <begin position="1"/>
        <end position="26"/>
    </location>
</feature>